<name>A0A5N4W984_9GAMM</name>
<accession>A0A5N4W984</accession>
<keyword evidence="2" id="KW-0472">Membrane</keyword>
<keyword evidence="2" id="KW-1133">Transmembrane helix</keyword>
<evidence type="ECO:0000256" key="2">
    <source>
        <dbReference type="SAM" id="Phobius"/>
    </source>
</evidence>
<sequence length="76" mass="7905">MNQTSKTIKKSPATTPLYQPPTPENTVQYKSSGLAPAALIAIVIGAAIISGFTSCSADRHQTAAQTEHLVKAGVKP</sequence>
<gene>
    <name evidence="3" type="ORF">F4W09_14785</name>
</gene>
<evidence type="ECO:0000256" key="1">
    <source>
        <dbReference type="SAM" id="MobiDB-lite"/>
    </source>
</evidence>
<dbReference type="AlphaFoldDB" id="A0A5N4W984"/>
<comment type="caution">
    <text evidence="3">The sequence shown here is derived from an EMBL/GenBank/DDBJ whole genome shotgun (WGS) entry which is preliminary data.</text>
</comment>
<dbReference type="Proteomes" id="UP000325788">
    <property type="component" value="Unassembled WGS sequence"/>
</dbReference>
<dbReference type="EMBL" id="VXLD01000014">
    <property type="protein sequence ID" value="KAB1852263.1"/>
    <property type="molecule type" value="Genomic_DNA"/>
</dbReference>
<proteinExistence type="predicted"/>
<evidence type="ECO:0000313" key="4">
    <source>
        <dbReference type="Proteomes" id="UP000325788"/>
    </source>
</evidence>
<keyword evidence="2" id="KW-0812">Transmembrane</keyword>
<organism evidence="3 4">
    <name type="scientific">Acinetobacter tandoii</name>
    <dbReference type="NCBI Taxonomy" id="202954"/>
    <lineage>
        <taxon>Bacteria</taxon>
        <taxon>Pseudomonadati</taxon>
        <taxon>Pseudomonadota</taxon>
        <taxon>Gammaproteobacteria</taxon>
        <taxon>Moraxellales</taxon>
        <taxon>Moraxellaceae</taxon>
        <taxon>Acinetobacter</taxon>
    </lineage>
</organism>
<reference evidence="3 4" key="1">
    <citation type="submission" date="2019-09" db="EMBL/GenBank/DDBJ databases">
        <title>Draft genome sequence of Acinetobacter tandoii W4-4-4 isolated from environmental water sample.</title>
        <authorList>
            <person name="Wee S.K."/>
            <person name="Yan B."/>
            <person name="Mustaffa S.B."/>
            <person name="Yap E.P.H."/>
        </authorList>
    </citation>
    <scope>NUCLEOTIDE SEQUENCE [LARGE SCALE GENOMIC DNA]</scope>
    <source>
        <strain evidence="3 4">W4-4-4</strain>
    </source>
</reference>
<feature type="transmembrane region" description="Helical" evidence="2">
    <location>
        <begin position="33"/>
        <end position="52"/>
    </location>
</feature>
<evidence type="ECO:0000313" key="3">
    <source>
        <dbReference type="EMBL" id="KAB1852263.1"/>
    </source>
</evidence>
<feature type="region of interest" description="Disordered" evidence="1">
    <location>
        <begin position="1"/>
        <end position="24"/>
    </location>
</feature>
<protein>
    <submittedName>
        <fullName evidence="3">Uncharacterized protein</fullName>
    </submittedName>
</protein>
<dbReference type="RefSeq" id="WP_151505208.1">
    <property type="nucleotide sequence ID" value="NZ_VXLD01000014.1"/>
</dbReference>
<feature type="compositionally biased region" description="Polar residues" evidence="1">
    <location>
        <begin position="1"/>
        <end position="17"/>
    </location>
</feature>